<reference evidence="2 3" key="1">
    <citation type="journal article" date="2019" name="Commun. Biol.">
        <title>The bagworm genome reveals a unique fibroin gene that provides high tensile strength.</title>
        <authorList>
            <person name="Kono N."/>
            <person name="Nakamura H."/>
            <person name="Ohtoshi R."/>
            <person name="Tomita M."/>
            <person name="Numata K."/>
            <person name="Arakawa K."/>
        </authorList>
    </citation>
    <scope>NUCLEOTIDE SEQUENCE [LARGE SCALE GENOMIC DNA]</scope>
</reference>
<evidence type="ECO:0000313" key="3">
    <source>
        <dbReference type="Proteomes" id="UP000299102"/>
    </source>
</evidence>
<gene>
    <name evidence="2" type="ORF">EVAR_78923_1</name>
</gene>
<dbReference type="AlphaFoldDB" id="A0A4C1U3B3"/>
<protein>
    <submittedName>
        <fullName evidence="2">Uncharacterized protein</fullName>
    </submittedName>
</protein>
<proteinExistence type="predicted"/>
<name>A0A4C1U3B3_EUMVA</name>
<dbReference type="EMBL" id="BGZK01000119">
    <property type="protein sequence ID" value="GBP20544.1"/>
    <property type="molecule type" value="Genomic_DNA"/>
</dbReference>
<organism evidence="2 3">
    <name type="scientific">Eumeta variegata</name>
    <name type="common">Bagworm moth</name>
    <name type="synonym">Eumeta japonica</name>
    <dbReference type="NCBI Taxonomy" id="151549"/>
    <lineage>
        <taxon>Eukaryota</taxon>
        <taxon>Metazoa</taxon>
        <taxon>Ecdysozoa</taxon>
        <taxon>Arthropoda</taxon>
        <taxon>Hexapoda</taxon>
        <taxon>Insecta</taxon>
        <taxon>Pterygota</taxon>
        <taxon>Neoptera</taxon>
        <taxon>Endopterygota</taxon>
        <taxon>Lepidoptera</taxon>
        <taxon>Glossata</taxon>
        <taxon>Ditrysia</taxon>
        <taxon>Tineoidea</taxon>
        <taxon>Psychidae</taxon>
        <taxon>Oiketicinae</taxon>
        <taxon>Eumeta</taxon>
    </lineage>
</organism>
<feature type="region of interest" description="Disordered" evidence="1">
    <location>
        <begin position="145"/>
        <end position="168"/>
    </location>
</feature>
<comment type="caution">
    <text evidence="2">The sequence shown here is derived from an EMBL/GenBank/DDBJ whole genome shotgun (WGS) entry which is preliminary data.</text>
</comment>
<accession>A0A4C1U3B3</accession>
<sequence length="196" mass="21848">MLIGGWVDGAVGFELQVRAWSDASRLMSFNSQIKSYHQLRASRDTLSCRRRALFARVVDEGGNPDPYYDTLEDHRKARSTISREGHPRPRDMKRRIDFVKSSPYYGDDVLAQIDSDAVQDDTEPANEQGLKVSAIPIHISIDIDDTGPQVKSDGHITSSLSGHSPRGVGDQLRVGVAVQRRVAAHRQAEHSLQFDL</sequence>
<evidence type="ECO:0000256" key="1">
    <source>
        <dbReference type="SAM" id="MobiDB-lite"/>
    </source>
</evidence>
<evidence type="ECO:0000313" key="2">
    <source>
        <dbReference type="EMBL" id="GBP20544.1"/>
    </source>
</evidence>
<dbReference type="Proteomes" id="UP000299102">
    <property type="component" value="Unassembled WGS sequence"/>
</dbReference>
<keyword evidence="3" id="KW-1185">Reference proteome</keyword>